<evidence type="ECO:0000256" key="4">
    <source>
        <dbReference type="ARBA" id="ARBA00022771"/>
    </source>
</evidence>
<comment type="subcellular location">
    <subcellularLocation>
        <location evidence="1">Nucleus</location>
        <location evidence="1">Nucleoplasm</location>
    </subcellularLocation>
</comment>
<evidence type="ECO:0000313" key="11">
    <source>
        <dbReference type="Proteomes" id="UP001454036"/>
    </source>
</evidence>
<dbReference type="Proteomes" id="UP001454036">
    <property type="component" value="Unassembled WGS sequence"/>
</dbReference>
<keyword evidence="3" id="KW-0479">Metal-binding</keyword>
<protein>
    <submittedName>
        <fullName evidence="10">RNA metabolism protein</fullName>
    </submittedName>
</protein>
<dbReference type="EMBL" id="BAABME010007599">
    <property type="protein sequence ID" value="GAA0171255.1"/>
    <property type="molecule type" value="Genomic_DNA"/>
</dbReference>
<feature type="region of interest" description="Disordered" evidence="8">
    <location>
        <begin position="291"/>
        <end position="335"/>
    </location>
</feature>
<feature type="domain" description="CCHC-type" evidence="9">
    <location>
        <begin position="277"/>
        <end position="293"/>
    </location>
</feature>
<keyword evidence="6" id="KW-0539">Nucleus</keyword>
<dbReference type="InterPro" id="IPR006568">
    <property type="entry name" value="PSP_pro-rich"/>
</dbReference>
<evidence type="ECO:0000256" key="7">
    <source>
        <dbReference type="PROSITE-ProRule" id="PRU00047"/>
    </source>
</evidence>
<evidence type="ECO:0000256" key="3">
    <source>
        <dbReference type="ARBA" id="ARBA00022723"/>
    </source>
</evidence>
<dbReference type="AlphaFoldDB" id="A0AAV3R5T1"/>
<dbReference type="Gene3D" id="4.10.60.10">
    <property type="entry name" value="Zinc finger, CCHC-type"/>
    <property type="match status" value="1"/>
</dbReference>
<evidence type="ECO:0000256" key="1">
    <source>
        <dbReference type="ARBA" id="ARBA00004642"/>
    </source>
</evidence>
<keyword evidence="11" id="KW-1185">Reference proteome</keyword>
<evidence type="ECO:0000256" key="6">
    <source>
        <dbReference type="ARBA" id="ARBA00023242"/>
    </source>
</evidence>
<feature type="compositionally biased region" description="Basic and acidic residues" evidence="8">
    <location>
        <begin position="36"/>
        <end position="65"/>
    </location>
</feature>
<feature type="compositionally biased region" description="Basic and acidic residues" evidence="8">
    <location>
        <begin position="409"/>
        <end position="438"/>
    </location>
</feature>
<comment type="similarity">
    <text evidence="2">Belongs to the ZCCHC8 family.</text>
</comment>
<evidence type="ECO:0000313" key="10">
    <source>
        <dbReference type="EMBL" id="GAA0171255.1"/>
    </source>
</evidence>
<feature type="compositionally biased region" description="Low complexity" evidence="8">
    <location>
        <begin position="507"/>
        <end position="534"/>
    </location>
</feature>
<dbReference type="GO" id="GO:0008270">
    <property type="term" value="F:zinc ion binding"/>
    <property type="evidence" value="ECO:0007669"/>
    <property type="project" value="UniProtKB-KW"/>
</dbReference>
<proteinExistence type="inferred from homology"/>
<dbReference type="GO" id="GO:0071013">
    <property type="term" value="C:catalytic step 2 spliceosome"/>
    <property type="evidence" value="ECO:0007669"/>
    <property type="project" value="TreeGrafter"/>
</dbReference>
<evidence type="ECO:0000256" key="8">
    <source>
        <dbReference type="SAM" id="MobiDB-lite"/>
    </source>
</evidence>
<reference evidence="10 11" key="1">
    <citation type="submission" date="2024-01" db="EMBL/GenBank/DDBJ databases">
        <title>The complete chloroplast genome sequence of Lithospermum erythrorhizon: insights into the phylogenetic relationship among Boraginaceae species and the maternal lineages of purple gromwells.</title>
        <authorList>
            <person name="Okada T."/>
            <person name="Watanabe K."/>
        </authorList>
    </citation>
    <scope>NUCLEOTIDE SEQUENCE [LARGE SCALE GENOMIC DNA]</scope>
</reference>
<feature type="compositionally biased region" description="Polar residues" evidence="8">
    <location>
        <begin position="312"/>
        <end position="328"/>
    </location>
</feature>
<dbReference type="GO" id="GO:0003723">
    <property type="term" value="F:RNA binding"/>
    <property type="evidence" value="ECO:0007669"/>
    <property type="project" value="TreeGrafter"/>
</dbReference>
<name>A0AAV3R5T1_LITER</name>
<dbReference type="GO" id="GO:0005654">
    <property type="term" value="C:nucleoplasm"/>
    <property type="evidence" value="ECO:0007669"/>
    <property type="project" value="UniProtKB-SubCell"/>
</dbReference>
<gene>
    <name evidence="10" type="ORF">LIER_25334</name>
</gene>
<comment type="caution">
    <text evidence="10">The sequence shown here is derived from an EMBL/GenBank/DDBJ whole genome shotgun (WGS) entry which is preliminary data.</text>
</comment>
<dbReference type="InterPro" id="IPR052115">
    <property type="entry name" value="NEXT_complex_subunit_ZCCHC8"/>
</dbReference>
<feature type="region of interest" description="Disordered" evidence="8">
    <location>
        <begin position="394"/>
        <end position="561"/>
    </location>
</feature>
<dbReference type="Pfam" id="PF04046">
    <property type="entry name" value="PSP"/>
    <property type="match status" value="1"/>
</dbReference>
<keyword evidence="5" id="KW-0862">Zinc</keyword>
<feature type="compositionally biased region" description="Basic and acidic residues" evidence="8">
    <location>
        <begin position="541"/>
        <end position="561"/>
    </location>
</feature>
<organism evidence="10 11">
    <name type="scientific">Lithospermum erythrorhizon</name>
    <name type="common">Purple gromwell</name>
    <name type="synonym">Lithospermum officinale var. erythrorhizon</name>
    <dbReference type="NCBI Taxonomy" id="34254"/>
    <lineage>
        <taxon>Eukaryota</taxon>
        <taxon>Viridiplantae</taxon>
        <taxon>Streptophyta</taxon>
        <taxon>Embryophyta</taxon>
        <taxon>Tracheophyta</taxon>
        <taxon>Spermatophyta</taxon>
        <taxon>Magnoliopsida</taxon>
        <taxon>eudicotyledons</taxon>
        <taxon>Gunneridae</taxon>
        <taxon>Pentapetalae</taxon>
        <taxon>asterids</taxon>
        <taxon>lamiids</taxon>
        <taxon>Boraginales</taxon>
        <taxon>Boraginaceae</taxon>
        <taxon>Boraginoideae</taxon>
        <taxon>Lithospermeae</taxon>
        <taxon>Lithospermum</taxon>
    </lineage>
</organism>
<dbReference type="SMART" id="SM00581">
    <property type="entry name" value="PSP"/>
    <property type="match status" value="1"/>
</dbReference>
<dbReference type="InterPro" id="IPR001878">
    <property type="entry name" value="Znf_CCHC"/>
</dbReference>
<evidence type="ECO:0000256" key="5">
    <source>
        <dbReference type="ARBA" id="ARBA00022833"/>
    </source>
</evidence>
<dbReference type="Pfam" id="PF00098">
    <property type="entry name" value="zf-CCHC"/>
    <property type="match status" value="1"/>
</dbReference>
<accession>A0AAV3R5T1</accession>
<evidence type="ECO:0000256" key="2">
    <source>
        <dbReference type="ARBA" id="ARBA00007497"/>
    </source>
</evidence>
<dbReference type="PROSITE" id="PS50158">
    <property type="entry name" value="ZF_CCHC"/>
    <property type="match status" value="1"/>
</dbReference>
<sequence length="561" mass="62750">MESENLIKLPPSSGFSSENEDDEVHDSGYSRSDGNSTHEHFEVREDGENGRIHDNVVEVDRKDEPSFGGFEFDEDMDISPPRSQIAVHLSETVSVKEITSFSSERKAENGFAAINATVNEVKYVDNVKESLLFDGTQEINAPVLSGVKRPRMTLSEQQPSVRVIYDSIARESRQKLEELLQQWSQWHARHCPSTNDSNEVLESGEEMYFPALDVGCGKALAVPFWMDNQSKNPPNKEFVPLDGTSIPLYDRGFSLALTSDDGPSNLESNLDVLNTSRCFNCGSYNHSLRECPKPRDTTAVNNARKQHKSKRSQNTSSRNPTRYYQSSPRGKFDGLRPGVLDAETRQLLGLGELDPPPWLNRMREIGYPPGYLDPEDKDQPSGITIYADEVQTQHETEEGEILEGGYSEPPKKISHEPLKKMSPEPPKKMSPEPPRKMSVEFPGVNAPIPESADRRRWEAGSLNSNLSRSHSHRRYDPTADSFSRGHYYGSNDGYGDYQDDAPPGTDSRSSSYRYGSYGSSYTSYSPSSNSSGRRSPNHLRSSSDRSKRSPLAHDGHAERGT</sequence>
<evidence type="ECO:0000259" key="9">
    <source>
        <dbReference type="PROSITE" id="PS50158"/>
    </source>
</evidence>
<dbReference type="InterPro" id="IPR036875">
    <property type="entry name" value="Znf_CCHC_sf"/>
</dbReference>
<feature type="region of interest" description="Disordered" evidence="8">
    <location>
        <begin position="1"/>
        <end position="65"/>
    </location>
</feature>
<dbReference type="PANTHER" id="PTHR13316">
    <property type="entry name" value="ZINC FINGER, CCHC DOMAIN CONTAINING 8"/>
    <property type="match status" value="1"/>
</dbReference>
<dbReference type="PANTHER" id="PTHR13316:SF0">
    <property type="entry name" value="ZINC FINGER CCHC DOMAIN-CONTAINING PROTEIN 8"/>
    <property type="match status" value="1"/>
</dbReference>
<dbReference type="SMART" id="SM00343">
    <property type="entry name" value="ZnF_C2HC"/>
    <property type="match status" value="1"/>
</dbReference>
<dbReference type="SUPFAM" id="SSF57756">
    <property type="entry name" value="Retrovirus zinc finger-like domains"/>
    <property type="match status" value="1"/>
</dbReference>
<keyword evidence="4 7" id="KW-0863">Zinc-finger</keyword>